<dbReference type="Proteomes" id="UP000006038">
    <property type="component" value="Chromosome 4"/>
</dbReference>
<dbReference type="Gramene" id="OB04G26820.1">
    <property type="protein sequence ID" value="OB04G26820.1"/>
    <property type="gene ID" value="OB04G26820"/>
</dbReference>
<organism evidence="2">
    <name type="scientific">Oryza brachyantha</name>
    <name type="common">malo sina</name>
    <dbReference type="NCBI Taxonomy" id="4533"/>
    <lineage>
        <taxon>Eukaryota</taxon>
        <taxon>Viridiplantae</taxon>
        <taxon>Streptophyta</taxon>
        <taxon>Embryophyta</taxon>
        <taxon>Tracheophyta</taxon>
        <taxon>Spermatophyta</taxon>
        <taxon>Magnoliopsida</taxon>
        <taxon>Liliopsida</taxon>
        <taxon>Poales</taxon>
        <taxon>Poaceae</taxon>
        <taxon>BOP clade</taxon>
        <taxon>Oryzoideae</taxon>
        <taxon>Oryzeae</taxon>
        <taxon>Oryzinae</taxon>
        <taxon>Oryza</taxon>
    </lineage>
</organism>
<name>J3LZV7_ORYBR</name>
<dbReference type="HOGENOM" id="CLU_1656622_0_0_1"/>
<dbReference type="OMA" id="HESLLFR"/>
<evidence type="ECO:0000313" key="2">
    <source>
        <dbReference type="EnsemblPlants" id="OB04G26820.1"/>
    </source>
</evidence>
<reference evidence="2" key="1">
    <citation type="journal article" date="2013" name="Nat. Commun.">
        <title>Whole-genome sequencing of Oryza brachyantha reveals mechanisms underlying Oryza genome evolution.</title>
        <authorList>
            <person name="Chen J."/>
            <person name="Huang Q."/>
            <person name="Gao D."/>
            <person name="Wang J."/>
            <person name="Lang Y."/>
            <person name="Liu T."/>
            <person name="Li B."/>
            <person name="Bai Z."/>
            <person name="Luis Goicoechea J."/>
            <person name="Liang C."/>
            <person name="Chen C."/>
            <person name="Zhang W."/>
            <person name="Sun S."/>
            <person name="Liao Y."/>
            <person name="Zhang X."/>
            <person name="Yang L."/>
            <person name="Song C."/>
            <person name="Wang M."/>
            <person name="Shi J."/>
            <person name="Liu G."/>
            <person name="Liu J."/>
            <person name="Zhou H."/>
            <person name="Zhou W."/>
            <person name="Yu Q."/>
            <person name="An N."/>
            <person name="Chen Y."/>
            <person name="Cai Q."/>
            <person name="Wang B."/>
            <person name="Liu B."/>
            <person name="Min J."/>
            <person name="Huang Y."/>
            <person name="Wu H."/>
            <person name="Li Z."/>
            <person name="Zhang Y."/>
            <person name="Yin Y."/>
            <person name="Song W."/>
            <person name="Jiang J."/>
            <person name="Jackson S.A."/>
            <person name="Wing R.A."/>
            <person name="Wang J."/>
            <person name="Chen M."/>
        </authorList>
    </citation>
    <scope>NUCLEOTIDE SEQUENCE [LARGE SCALE GENOMIC DNA]</scope>
    <source>
        <strain evidence="2">cv. IRGC 101232</strain>
    </source>
</reference>
<evidence type="ECO:0000313" key="3">
    <source>
        <dbReference type="Proteomes" id="UP000006038"/>
    </source>
</evidence>
<accession>J3LZV7</accession>
<evidence type="ECO:0000256" key="1">
    <source>
        <dbReference type="SAM" id="MobiDB-lite"/>
    </source>
</evidence>
<keyword evidence="3" id="KW-1185">Reference proteome</keyword>
<reference evidence="2" key="2">
    <citation type="submission" date="2013-04" db="UniProtKB">
        <authorList>
            <consortium name="EnsemblPlants"/>
        </authorList>
    </citation>
    <scope>IDENTIFICATION</scope>
</reference>
<protein>
    <submittedName>
        <fullName evidence="2">Uncharacterized protein</fullName>
    </submittedName>
</protein>
<proteinExistence type="predicted"/>
<feature type="compositionally biased region" description="Acidic residues" evidence="1">
    <location>
        <begin position="38"/>
        <end position="50"/>
    </location>
</feature>
<feature type="region of interest" description="Disordered" evidence="1">
    <location>
        <begin position="22"/>
        <end position="51"/>
    </location>
</feature>
<sequence length="160" mass="16844">MSNQSANMTLGITGACGRTAANPAPAPAAGSVRQLESSADDDSTGSDESELAGCSATARSCPVSLLFGLPVTSAGSADFLAGACVPSTRFLSVQVHYGFLFLPREHAVLQPRPQVIDPSQPATLAVTLQPCMEGKFRQQFSPDKVHLTKHQKHSNKLHRS</sequence>
<dbReference type="EnsemblPlants" id="OB04G26820.1">
    <property type="protein sequence ID" value="OB04G26820.1"/>
    <property type="gene ID" value="OB04G26820"/>
</dbReference>
<dbReference type="AlphaFoldDB" id="J3LZV7"/>